<keyword evidence="2" id="KW-0732">Signal</keyword>
<dbReference type="InterPro" id="IPR001119">
    <property type="entry name" value="SLH_dom"/>
</dbReference>
<evidence type="ECO:0000313" key="5">
    <source>
        <dbReference type="Proteomes" id="UP000647416"/>
    </source>
</evidence>
<dbReference type="AlphaFoldDB" id="A0A926FBH2"/>
<comment type="caution">
    <text evidence="4">The sequence shown here is derived from an EMBL/GenBank/DDBJ whole genome shotgun (WGS) entry which is preliminary data.</text>
</comment>
<dbReference type="RefSeq" id="WP_262432232.1">
    <property type="nucleotide sequence ID" value="NZ_JACRTE010000009.1"/>
</dbReference>
<evidence type="ECO:0000259" key="3">
    <source>
        <dbReference type="PROSITE" id="PS51272"/>
    </source>
</evidence>
<dbReference type="PROSITE" id="PS51272">
    <property type="entry name" value="SLH"/>
    <property type="match status" value="1"/>
</dbReference>
<name>A0A926FBH2_9FIRM</name>
<protein>
    <submittedName>
        <fullName evidence="4">S-layer homology domain-containing protein</fullName>
    </submittedName>
</protein>
<sequence length="888" mass="98197">MKKQFYKIIAFALCIMLFACPVSAYENKVVQAENPQSTYDENIETISALGILDWDTDTFSASENVTRGEFTRLITNIVSNGVYSTDSVMSVFADVSADSELGKILYTAKSFGIVSGDGEGSFYPDRPITYEEAYKILGSALGYDADAKANGGYPTGYVMSCIKAGLKSDSIEPLSDKLTPSGAAKLIVDAFECNVMKVKLVNNNTEYEIDRDEDWIYTAKKILISEGVVTANSITALQSFDTIDQGFVSIDDVRYKCDENFDLYLGYNVKFYYTEENGNCDRVLHMTKQYNDELLIDANDIADGVLSSDRKIEYYTANDDTKKVKIPVNASIIYNGRAINTYGENIFNISYGFIKLTDNNSDGIYDVVFLSEYKNMIIGAVNTVDKSAADKYNGNVINFMPYEKEKIIRIYDETGKETDFSKLAAGDVLSYAESEDGKILTIYVSKKKIEGKIESVSEVRSKKYYGIKGSETALAADASFDTSSVKLNAVGIAYLNAFGEITDFVSGNEIDNLVCVIDAYIDKDRAANALNIKVMDKNGDVKTLESLKSVMLNGTRVKNIIENDTVPAVITAAKSGLALIELDEKGLVKKIETPDAVGSKLHTFGAEADLCYYSANKTFGGIWYADPNAVIFIGPKEAERADDAEVYRITTMNEFWSNVTYRVTGYTVGDGSHYAKAILFKEDNDLKITGNEAHVIKAITKTVNAKGDTVNVLETASYVGGLRKYETKDETILADAKVGDIVLIHIVNSVIDKGEIVLYAKDLSFNPDSEFVKKHSTLTYAAGSNYKYGNVLFRNNTLILLVDDDGLEKEIAKGKNISDYKYSDFSEIGYTDLTSATVYAVDRTVHDKNDMVYRADTNAIKDYLTFGEASKIFIYTRTGYPRLAVVYK</sequence>
<evidence type="ECO:0000256" key="2">
    <source>
        <dbReference type="SAM" id="SignalP"/>
    </source>
</evidence>
<accession>A0A926FBH2</accession>
<dbReference type="Proteomes" id="UP000647416">
    <property type="component" value="Unassembled WGS sequence"/>
</dbReference>
<evidence type="ECO:0000256" key="1">
    <source>
        <dbReference type="ARBA" id="ARBA00022737"/>
    </source>
</evidence>
<dbReference type="Pfam" id="PF00395">
    <property type="entry name" value="SLH"/>
    <property type="match status" value="1"/>
</dbReference>
<feature type="signal peptide" evidence="2">
    <location>
        <begin position="1"/>
        <end position="24"/>
    </location>
</feature>
<feature type="domain" description="SLH" evidence="3">
    <location>
        <begin position="88"/>
        <end position="151"/>
    </location>
</feature>
<evidence type="ECO:0000313" key="4">
    <source>
        <dbReference type="EMBL" id="MBC8596856.1"/>
    </source>
</evidence>
<dbReference type="EMBL" id="JACRTE010000009">
    <property type="protein sequence ID" value="MBC8596856.1"/>
    <property type="molecule type" value="Genomic_DNA"/>
</dbReference>
<gene>
    <name evidence="4" type="ORF">H8706_08245</name>
</gene>
<reference evidence="4" key="1">
    <citation type="submission" date="2020-08" db="EMBL/GenBank/DDBJ databases">
        <title>Genome public.</title>
        <authorList>
            <person name="Liu C."/>
            <person name="Sun Q."/>
        </authorList>
    </citation>
    <scope>NUCLEOTIDE SEQUENCE</scope>
    <source>
        <strain evidence="4">NSJ-50</strain>
    </source>
</reference>
<organism evidence="4 5">
    <name type="scientific">Qingrenia yutianensis</name>
    <dbReference type="NCBI Taxonomy" id="2763676"/>
    <lineage>
        <taxon>Bacteria</taxon>
        <taxon>Bacillati</taxon>
        <taxon>Bacillota</taxon>
        <taxon>Clostridia</taxon>
        <taxon>Eubacteriales</taxon>
        <taxon>Oscillospiraceae</taxon>
        <taxon>Qingrenia</taxon>
    </lineage>
</organism>
<dbReference type="PROSITE" id="PS51257">
    <property type="entry name" value="PROKAR_LIPOPROTEIN"/>
    <property type="match status" value="1"/>
</dbReference>
<proteinExistence type="predicted"/>
<feature type="chain" id="PRO_5037621528" evidence="2">
    <location>
        <begin position="25"/>
        <end position="888"/>
    </location>
</feature>
<keyword evidence="5" id="KW-1185">Reference proteome</keyword>
<keyword evidence="1" id="KW-0677">Repeat</keyword>